<evidence type="ECO:0000313" key="13">
    <source>
        <dbReference type="EMBL" id="GAA0395396.1"/>
    </source>
</evidence>
<keyword evidence="7 12" id="KW-0406">Ion transport</keyword>
<gene>
    <name evidence="12 13" type="primary">crcB</name>
    <name evidence="12" type="synonym">fluC</name>
    <name evidence="13" type="ORF">GCM10009093_22430</name>
</gene>
<evidence type="ECO:0000256" key="11">
    <source>
        <dbReference type="ARBA" id="ARBA00035585"/>
    </source>
</evidence>
<comment type="catalytic activity">
    <reaction evidence="11">
        <text>fluoride(in) = fluoride(out)</text>
        <dbReference type="Rhea" id="RHEA:76159"/>
        <dbReference type="ChEBI" id="CHEBI:17051"/>
    </reaction>
    <physiologicalReaction direction="left-to-right" evidence="11">
        <dbReference type="Rhea" id="RHEA:76160"/>
    </physiologicalReaction>
</comment>
<reference evidence="13 14" key="1">
    <citation type="journal article" date="2019" name="Int. J. Syst. Evol. Microbiol.">
        <title>The Global Catalogue of Microorganisms (GCM) 10K type strain sequencing project: providing services to taxonomists for standard genome sequencing and annotation.</title>
        <authorList>
            <consortium name="The Broad Institute Genomics Platform"/>
            <consortium name="The Broad Institute Genome Sequencing Center for Infectious Disease"/>
            <person name="Wu L."/>
            <person name="Ma J."/>
        </authorList>
    </citation>
    <scope>NUCLEOTIDE SEQUENCE [LARGE SCALE GENOMIC DNA]</scope>
    <source>
        <strain evidence="13 14">JCM 13476</strain>
    </source>
</reference>
<evidence type="ECO:0000256" key="3">
    <source>
        <dbReference type="ARBA" id="ARBA00022519"/>
    </source>
</evidence>
<keyword evidence="12" id="KW-0479">Metal-binding</keyword>
<comment type="function">
    <text evidence="12">Fluoride-specific ion channel. Important for reducing fluoride concentration in the cell, thus reducing its toxicity.</text>
</comment>
<keyword evidence="4 12" id="KW-0812">Transmembrane</keyword>
<accession>A0ABN0YHT8</accession>
<evidence type="ECO:0000256" key="7">
    <source>
        <dbReference type="ARBA" id="ARBA00023065"/>
    </source>
</evidence>
<dbReference type="PANTHER" id="PTHR28259:SF1">
    <property type="entry name" value="FLUORIDE EXPORT PROTEIN 1-RELATED"/>
    <property type="match status" value="1"/>
</dbReference>
<keyword evidence="14" id="KW-1185">Reference proteome</keyword>
<keyword evidence="2 12" id="KW-1003">Cell membrane</keyword>
<dbReference type="HAMAP" id="MF_00454">
    <property type="entry name" value="FluC"/>
    <property type="match status" value="1"/>
</dbReference>
<feature type="binding site" evidence="12">
    <location>
        <position position="62"/>
    </location>
    <ligand>
        <name>Na(+)</name>
        <dbReference type="ChEBI" id="CHEBI:29101"/>
        <note>structural</note>
    </ligand>
</feature>
<evidence type="ECO:0000256" key="4">
    <source>
        <dbReference type="ARBA" id="ARBA00022692"/>
    </source>
</evidence>
<evidence type="ECO:0000256" key="10">
    <source>
        <dbReference type="ARBA" id="ARBA00035120"/>
    </source>
</evidence>
<keyword evidence="9 12" id="KW-0407">Ion channel</keyword>
<comment type="caution">
    <text evidence="13">The sequence shown here is derived from an EMBL/GenBank/DDBJ whole genome shotgun (WGS) entry which is preliminary data.</text>
</comment>
<proteinExistence type="inferred from homology"/>
<dbReference type="Proteomes" id="UP001500791">
    <property type="component" value="Unassembled WGS sequence"/>
</dbReference>
<dbReference type="Pfam" id="PF02537">
    <property type="entry name" value="CRCB"/>
    <property type="match status" value="1"/>
</dbReference>
<comment type="subcellular location">
    <subcellularLocation>
        <location evidence="1 12">Cell membrane</location>
        <topology evidence="1 12">Multi-pass membrane protein</topology>
    </subcellularLocation>
</comment>
<protein>
    <recommendedName>
        <fullName evidence="12">Fluoride-specific ion channel FluC</fullName>
    </recommendedName>
</protein>
<evidence type="ECO:0000256" key="12">
    <source>
        <dbReference type="HAMAP-Rule" id="MF_00454"/>
    </source>
</evidence>
<dbReference type="NCBIfam" id="NF010791">
    <property type="entry name" value="PRK14195.1"/>
    <property type="match status" value="1"/>
</dbReference>
<feature type="transmembrane region" description="Helical" evidence="12">
    <location>
        <begin position="21"/>
        <end position="42"/>
    </location>
</feature>
<evidence type="ECO:0000313" key="14">
    <source>
        <dbReference type="Proteomes" id="UP001500791"/>
    </source>
</evidence>
<dbReference type="PANTHER" id="PTHR28259">
    <property type="entry name" value="FLUORIDE EXPORT PROTEIN 1-RELATED"/>
    <property type="match status" value="1"/>
</dbReference>
<evidence type="ECO:0000256" key="8">
    <source>
        <dbReference type="ARBA" id="ARBA00023136"/>
    </source>
</evidence>
<keyword evidence="6 12" id="KW-0915">Sodium</keyword>
<feature type="transmembrane region" description="Helical" evidence="12">
    <location>
        <begin position="54"/>
        <end position="75"/>
    </location>
</feature>
<organism evidence="13 14">
    <name type="scientific">Brevundimonas terrae</name>
    <dbReference type="NCBI Taxonomy" id="363631"/>
    <lineage>
        <taxon>Bacteria</taxon>
        <taxon>Pseudomonadati</taxon>
        <taxon>Pseudomonadota</taxon>
        <taxon>Alphaproteobacteria</taxon>
        <taxon>Caulobacterales</taxon>
        <taxon>Caulobacteraceae</taxon>
        <taxon>Brevundimonas</taxon>
    </lineage>
</organism>
<keyword evidence="3" id="KW-0997">Cell inner membrane</keyword>
<evidence type="ECO:0000256" key="9">
    <source>
        <dbReference type="ARBA" id="ARBA00023303"/>
    </source>
</evidence>
<evidence type="ECO:0000256" key="1">
    <source>
        <dbReference type="ARBA" id="ARBA00004651"/>
    </source>
</evidence>
<keyword evidence="12" id="KW-0813">Transport</keyword>
<name>A0ABN0YHT8_9CAUL</name>
<feature type="transmembrane region" description="Helical" evidence="12">
    <location>
        <begin position="87"/>
        <end position="108"/>
    </location>
</feature>
<evidence type="ECO:0000256" key="2">
    <source>
        <dbReference type="ARBA" id="ARBA00022475"/>
    </source>
</evidence>
<keyword evidence="5 12" id="KW-1133">Transmembrane helix</keyword>
<evidence type="ECO:0000256" key="5">
    <source>
        <dbReference type="ARBA" id="ARBA00022989"/>
    </source>
</evidence>
<comment type="similarity">
    <text evidence="10 12">Belongs to the fluoride channel Fluc/FEX (TC 1.A.43) family.</text>
</comment>
<comment type="activity regulation">
    <text evidence="12">Na(+) is not transported, but it plays an essential structural role and its presence is essential for fluoride channel function.</text>
</comment>
<evidence type="ECO:0000256" key="6">
    <source>
        <dbReference type="ARBA" id="ARBA00023053"/>
    </source>
</evidence>
<feature type="binding site" evidence="12">
    <location>
        <position position="65"/>
    </location>
    <ligand>
        <name>Na(+)</name>
        <dbReference type="ChEBI" id="CHEBI:29101"/>
        <note>structural</note>
    </ligand>
</feature>
<keyword evidence="8 12" id="KW-0472">Membrane</keyword>
<sequence>MARYGAGVAAFRLMGAGNWPWGTLFVNVLGGLVIGLLTGWLAFKSSTTSENIRLFAVVGVLGGFTTFSAFSLEMVQMLERREMATAALYALASVFLSVVAVFVGLAVMRKVFG</sequence>
<dbReference type="InterPro" id="IPR003691">
    <property type="entry name" value="FluC"/>
</dbReference>
<dbReference type="EMBL" id="BAAAEJ010000008">
    <property type="protein sequence ID" value="GAA0395396.1"/>
    <property type="molecule type" value="Genomic_DNA"/>
</dbReference>